<keyword evidence="1" id="KW-0472">Membrane</keyword>
<name>A0A2M4DJD8_ANODA</name>
<sequence length="76" mass="7979">MVVIVVVLMTSSYVAVVVGGCAPLFAGARLPSSGDLPVHSEVERAPSCDERSAVVVVQCVPRMSGSAFRRPIRPVL</sequence>
<reference evidence="2" key="1">
    <citation type="submission" date="2018-01" db="EMBL/GenBank/DDBJ databases">
        <title>An insight into the sialome of Amazonian anophelines.</title>
        <authorList>
            <person name="Ribeiro J.M."/>
            <person name="Scarpassa V."/>
            <person name="Calvo E."/>
        </authorList>
    </citation>
    <scope>NUCLEOTIDE SEQUENCE</scope>
</reference>
<keyword evidence="1" id="KW-0812">Transmembrane</keyword>
<keyword evidence="1" id="KW-1133">Transmembrane helix</keyword>
<dbReference type="AlphaFoldDB" id="A0A2M4DJD8"/>
<evidence type="ECO:0000256" key="1">
    <source>
        <dbReference type="SAM" id="Phobius"/>
    </source>
</evidence>
<accession>A0A2M4DJD8</accession>
<feature type="transmembrane region" description="Helical" evidence="1">
    <location>
        <begin position="6"/>
        <end position="26"/>
    </location>
</feature>
<evidence type="ECO:0000313" key="2">
    <source>
        <dbReference type="EMBL" id="MBW77655.1"/>
    </source>
</evidence>
<organism evidence="2">
    <name type="scientific">Anopheles darlingi</name>
    <name type="common">Mosquito</name>
    <dbReference type="NCBI Taxonomy" id="43151"/>
    <lineage>
        <taxon>Eukaryota</taxon>
        <taxon>Metazoa</taxon>
        <taxon>Ecdysozoa</taxon>
        <taxon>Arthropoda</taxon>
        <taxon>Hexapoda</taxon>
        <taxon>Insecta</taxon>
        <taxon>Pterygota</taxon>
        <taxon>Neoptera</taxon>
        <taxon>Endopterygota</taxon>
        <taxon>Diptera</taxon>
        <taxon>Nematocera</taxon>
        <taxon>Culicoidea</taxon>
        <taxon>Culicidae</taxon>
        <taxon>Anophelinae</taxon>
        <taxon>Anopheles</taxon>
    </lineage>
</organism>
<dbReference type="EMBL" id="GGFL01013477">
    <property type="protein sequence ID" value="MBW77655.1"/>
    <property type="molecule type" value="Transcribed_RNA"/>
</dbReference>
<protein>
    <submittedName>
        <fullName evidence="2">Putative secreted protein</fullName>
    </submittedName>
</protein>
<proteinExistence type="predicted"/>